<gene>
    <name evidence="9" type="ORF">QJS04_geneDACA014328</name>
</gene>
<keyword evidence="5" id="KW-0067">ATP-binding</keyword>
<dbReference type="FunFam" id="1.10.10.10:FF:000322">
    <property type="entry name" value="Probable disease resistance protein At1g63360"/>
    <property type="match status" value="1"/>
</dbReference>
<feature type="domain" description="NB-ARC" evidence="6">
    <location>
        <begin position="1"/>
        <end position="148"/>
    </location>
</feature>
<dbReference type="GO" id="GO:0043531">
    <property type="term" value="F:ADP binding"/>
    <property type="evidence" value="ECO:0007669"/>
    <property type="project" value="InterPro"/>
</dbReference>
<dbReference type="SMART" id="SM00369">
    <property type="entry name" value="LRR_TYP"/>
    <property type="match status" value="5"/>
</dbReference>
<feature type="domain" description="Disease resistance R13L4/SHOC-2-like LRR" evidence="8">
    <location>
        <begin position="523"/>
        <end position="777"/>
    </location>
</feature>
<organism evidence="9 10">
    <name type="scientific">Acorus gramineus</name>
    <name type="common">Dwarf sweet flag</name>
    <dbReference type="NCBI Taxonomy" id="55184"/>
    <lineage>
        <taxon>Eukaryota</taxon>
        <taxon>Viridiplantae</taxon>
        <taxon>Streptophyta</taxon>
        <taxon>Embryophyta</taxon>
        <taxon>Tracheophyta</taxon>
        <taxon>Spermatophyta</taxon>
        <taxon>Magnoliopsida</taxon>
        <taxon>Liliopsida</taxon>
        <taxon>Acoraceae</taxon>
        <taxon>Acorus</taxon>
    </lineage>
</organism>
<dbReference type="PRINTS" id="PR00364">
    <property type="entry name" value="DISEASERSIST"/>
</dbReference>
<evidence type="ECO:0000313" key="10">
    <source>
        <dbReference type="Proteomes" id="UP001179952"/>
    </source>
</evidence>
<dbReference type="InterPro" id="IPR003591">
    <property type="entry name" value="Leu-rich_rpt_typical-subtyp"/>
</dbReference>
<proteinExistence type="inferred from homology"/>
<accession>A0AAV9AME7</accession>
<evidence type="ECO:0000259" key="6">
    <source>
        <dbReference type="Pfam" id="PF00931"/>
    </source>
</evidence>
<comment type="caution">
    <text evidence="9">The sequence shown here is derived from an EMBL/GenBank/DDBJ whole genome shotgun (WGS) entry which is preliminary data.</text>
</comment>
<dbReference type="SUPFAM" id="SSF52058">
    <property type="entry name" value="L domain-like"/>
    <property type="match status" value="2"/>
</dbReference>
<dbReference type="GO" id="GO:0005524">
    <property type="term" value="F:ATP binding"/>
    <property type="evidence" value="ECO:0007669"/>
    <property type="project" value="UniProtKB-KW"/>
</dbReference>
<dbReference type="Gene3D" id="1.10.8.430">
    <property type="entry name" value="Helical domain of apoptotic protease-activating factors"/>
    <property type="match status" value="1"/>
</dbReference>
<dbReference type="AlphaFoldDB" id="A0AAV9AME7"/>
<evidence type="ECO:0000256" key="2">
    <source>
        <dbReference type="ARBA" id="ARBA00022614"/>
    </source>
</evidence>
<keyword evidence="3" id="KW-0677">Repeat</keyword>
<dbReference type="InterPro" id="IPR050905">
    <property type="entry name" value="Plant_NBS-LRR"/>
</dbReference>
<evidence type="ECO:0000256" key="1">
    <source>
        <dbReference type="ARBA" id="ARBA00008894"/>
    </source>
</evidence>
<dbReference type="GO" id="GO:0002758">
    <property type="term" value="P:innate immune response-activating signaling pathway"/>
    <property type="evidence" value="ECO:0007669"/>
    <property type="project" value="UniProtKB-ARBA"/>
</dbReference>
<dbReference type="GO" id="GO:0042742">
    <property type="term" value="P:defense response to bacterium"/>
    <property type="evidence" value="ECO:0007669"/>
    <property type="project" value="UniProtKB-ARBA"/>
</dbReference>
<dbReference type="InterPro" id="IPR001611">
    <property type="entry name" value="Leu-rich_rpt"/>
</dbReference>
<keyword evidence="10" id="KW-1185">Reference proteome</keyword>
<dbReference type="InterPro" id="IPR042197">
    <property type="entry name" value="Apaf_helical"/>
</dbReference>
<dbReference type="Pfam" id="PF23559">
    <property type="entry name" value="WHD_DRP"/>
    <property type="match status" value="1"/>
</dbReference>
<dbReference type="InterPro" id="IPR027417">
    <property type="entry name" value="P-loop_NTPase"/>
</dbReference>
<comment type="similarity">
    <text evidence="1">Belongs to the disease resistance NB-LRR family.</text>
</comment>
<evidence type="ECO:0000313" key="9">
    <source>
        <dbReference type="EMBL" id="KAK1265514.1"/>
    </source>
</evidence>
<keyword evidence="5" id="KW-0547">Nucleotide-binding</keyword>
<reference evidence="9" key="2">
    <citation type="submission" date="2023-06" db="EMBL/GenBank/DDBJ databases">
        <authorList>
            <person name="Ma L."/>
            <person name="Liu K.-W."/>
            <person name="Li Z."/>
            <person name="Hsiao Y.-Y."/>
            <person name="Qi Y."/>
            <person name="Fu T."/>
            <person name="Tang G."/>
            <person name="Zhang D."/>
            <person name="Sun W.-H."/>
            <person name="Liu D.-K."/>
            <person name="Li Y."/>
            <person name="Chen G.-Z."/>
            <person name="Liu X.-D."/>
            <person name="Liao X.-Y."/>
            <person name="Jiang Y.-T."/>
            <person name="Yu X."/>
            <person name="Hao Y."/>
            <person name="Huang J."/>
            <person name="Zhao X.-W."/>
            <person name="Ke S."/>
            <person name="Chen Y.-Y."/>
            <person name="Wu W.-L."/>
            <person name="Hsu J.-L."/>
            <person name="Lin Y.-F."/>
            <person name="Huang M.-D."/>
            <person name="Li C.-Y."/>
            <person name="Huang L."/>
            <person name="Wang Z.-W."/>
            <person name="Zhao X."/>
            <person name="Zhong W.-Y."/>
            <person name="Peng D.-H."/>
            <person name="Ahmad S."/>
            <person name="Lan S."/>
            <person name="Zhang J.-S."/>
            <person name="Tsai W.-C."/>
            <person name="Van De Peer Y."/>
            <person name="Liu Z.-J."/>
        </authorList>
    </citation>
    <scope>NUCLEOTIDE SEQUENCE</scope>
    <source>
        <strain evidence="9">SCP</strain>
        <tissue evidence="9">Leaves</tissue>
    </source>
</reference>
<dbReference type="Proteomes" id="UP001179952">
    <property type="component" value="Unassembled WGS sequence"/>
</dbReference>
<evidence type="ECO:0000259" key="7">
    <source>
        <dbReference type="Pfam" id="PF23559"/>
    </source>
</evidence>
<dbReference type="InterPro" id="IPR032675">
    <property type="entry name" value="LRR_dom_sf"/>
</dbReference>
<dbReference type="PANTHER" id="PTHR33463:SF204">
    <property type="entry name" value="NB-ARC DOMAIN-CONTAINING PROTEIN"/>
    <property type="match status" value="1"/>
</dbReference>
<dbReference type="InterPro" id="IPR036388">
    <property type="entry name" value="WH-like_DNA-bd_sf"/>
</dbReference>
<sequence length="865" mass="97847">MGGIGKTTLLEKFKAELLHRPCDFKNIIFTVVSKEPNAQKIQRDVGKALGLSISESESTDDLAPKIHEALHDKKFVLMLDDVWDGFTLKKTLKLIGVPFQNEGNKCKLILTTRTEMVCNQMGVGKHKVRVSLLGVEEAWELFKTNVGEMIINSNPGIEIHAKVMAKKCGGLPLALTIIGSAMASKTTIQEWEHAASAMEELRTGKIEGMEDELLSRLKLSYDSLPSGTIKECFLYCCLYPEDHDIDKEELVDYWVGEGFFQNEYGNDLDKARREGHSIIGKLKNAHLLDTGLDSDSNVRMHDVIRDMAIWIANKYKKYRFLVRAGIGLCEAPDPGEWRGTRRISLMHNVIKDLPSTIPDSSSLSTLLIQGNFHLSQISNGFFQSMTNLRVLDMSNTEIKSLPKELGRLTRLRHLYLNNTFHRAIPECPNLSTLLLQRNTFSEISGGLFQSTPNLRVLDMAGHYESHITRLPEGIGLLTELQHLNLSWTRISSLPVELGRLTKLRQLYLDHTSDLDSIPRFFQSMTNLRVLDLSWTSIESLPIELGWLTRLRYLNLSHTCIESLPIELGWLTGLRYLNLSHTDKLDSIPKEAISTLGELRFFNFRGSRYSIGDGSANVENSLCDPQVSIQDLDALKRLQEVHLGLRSVDVFRQFLSLTKLPRITSYLSLHNFKGLGTVHLSSTSLKMDHLRKLIIDECEGLEEIIFSGGENDPLLPNLSELELSSLYDLRMIKVGAHVGLQNLRELTIMHCSVLKHFSCIRHLRCLESVEIMKCNEMKKLIDGEDGVVEDEASALALSFPKLKSIKLSLLPIFGSICECNHLKKLPLEINSAPNLEDIRGQQEWWDGLVWDDELIKQKFVTLHSTW</sequence>
<reference evidence="9" key="1">
    <citation type="journal article" date="2023" name="Nat. Commun.">
        <title>Diploid and tetraploid genomes of Acorus and the evolution of monocots.</title>
        <authorList>
            <person name="Ma L."/>
            <person name="Liu K.W."/>
            <person name="Li Z."/>
            <person name="Hsiao Y.Y."/>
            <person name="Qi Y."/>
            <person name="Fu T."/>
            <person name="Tang G.D."/>
            <person name="Zhang D."/>
            <person name="Sun W.H."/>
            <person name="Liu D.K."/>
            <person name="Li Y."/>
            <person name="Chen G.Z."/>
            <person name="Liu X.D."/>
            <person name="Liao X.Y."/>
            <person name="Jiang Y.T."/>
            <person name="Yu X."/>
            <person name="Hao Y."/>
            <person name="Huang J."/>
            <person name="Zhao X.W."/>
            <person name="Ke S."/>
            <person name="Chen Y.Y."/>
            <person name="Wu W.L."/>
            <person name="Hsu J.L."/>
            <person name="Lin Y.F."/>
            <person name="Huang M.D."/>
            <person name="Li C.Y."/>
            <person name="Huang L."/>
            <person name="Wang Z.W."/>
            <person name="Zhao X."/>
            <person name="Zhong W.Y."/>
            <person name="Peng D.H."/>
            <person name="Ahmad S."/>
            <person name="Lan S."/>
            <person name="Zhang J.S."/>
            <person name="Tsai W.C."/>
            <person name="Van de Peer Y."/>
            <person name="Liu Z.J."/>
        </authorList>
    </citation>
    <scope>NUCLEOTIDE SEQUENCE</scope>
    <source>
        <strain evidence="9">SCP</strain>
    </source>
</reference>
<dbReference type="InterPro" id="IPR002182">
    <property type="entry name" value="NB-ARC"/>
</dbReference>
<dbReference type="FunFam" id="1.10.8.430:FF:000003">
    <property type="entry name" value="Probable disease resistance protein At5g66910"/>
    <property type="match status" value="1"/>
</dbReference>
<dbReference type="Pfam" id="PF13855">
    <property type="entry name" value="LRR_8"/>
    <property type="match status" value="1"/>
</dbReference>
<dbReference type="Gene3D" id="3.80.10.10">
    <property type="entry name" value="Ribonuclease Inhibitor"/>
    <property type="match status" value="4"/>
</dbReference>
<dbReference type="Pfam" id="PF00931">
    <property type="entry name" value="NB-ARC"/>
    <property type="match status" value="1"/>
</dbReference>
<evidence type="ECO:0000256" key="4">
    <source>
        <dbReference type="ARBA" id="ARBA00022821"/>
    </source>
</evidence>
<dbReference type="PANTHER" id="PTHR33463">
    <property type="entry name" value="NB-ARC DOMAIN-CONTAINING PROTEIN-RELATED"/>
    <property type="match status" value="1"/>
</dbReference>
<evidence type="ECO:0000256" key="3">
    <source>
        <dbReference type="ARBA" id="ARBA00022737"/>
    </source>
</evidence>
<keyword evidence="4" id="KW-0611">Plant defense</keyword>
<dbReference type="FunFam" id="3.40.50.300:FF:001091">
    <property type="entry name" value="Probable disease resistance protein At1g61300"/>
    <property type="match status" value="1"/>
</dbReference>
<dbReference type="InterPro" id="IPR058922">
    <property type="entry name" value="WHD_DRP"/>
</dbReference>
<evidence type="ECO:0000259" key="8">
    <source>
        <dbReference type="Pfam" id="PF23598"/>
    </source>
</evidence>
<protein>
    <submittedName>
        <fullName evidence="9">Disease resistance protein RPS5</fullName>
    </submittedName>
</protein>
<evidence type="ECO:0000256" key="5">
    <source>
        <dbReference type="ARBA" id="ARBA00022840"/>
    </source>
</evidence>
<dbReference type="EMBL" id="JAUJYN010000008">
    <property type="protein sequence ID" value="KAK1265514.1"/>
    <property type="molecule type" value="Genomic_DNA"/>
</dbReference>
<dbReference type="SUPFAM" id="SSF52540">
    <property type="entry name" value="P-loop containing nucleoside triphosphate hydrolases"/>
    <property type="match status" value="1"/>
</dbReference>
<dbReference type="Gene3D" id="1.10.10.10">
    <property type="entry name" value="Winged helix-like DNA-binding domain superfamily/Winged helix DNA-binding domain"/>
    <property type="match status" value="1"/>
</dbReference>
<dbReference type="InterPro" id="IPR055414">
    <property type="entry name" value="LRR_R13L4/SHOC2-like"/>
</dbReference>
<dbReference type="Gene3D" id="3.40.50.300">
    <property type="entry name" value="P-loop containing nucleotide triphosphate hydrolases"/>
    <property type="match status" value="1"/>
</dbReference>
<feature type="domain" description="Disease resistance protein winged helix" evidence="7">
    <location>
        <begin position="238"/>
        <end position="308"/>
    </location>
</feature>
<dbReference type="Pfam" id="PF23598">
    <property type="entry name" value="LRR_14"/>
    <property type="match status" value="1"/>
</dbReference>
<name>A0AAV9AME7_ACOGR</name>
<dbReference type="GO" id="GO:0009626">
    <property type="term" value="P:plant-type hypersensitive response"/>
    <property type="evidence" value="ECO:0007669"/>
    <property type="project" value="UniProtKB-ARBA"/>
</dbReference>
<keyword evidence="2" id="KW-0433">Leucine-rich repeat</keyword>